<evidence type="ECO:0000256" key="3">
    <source>
        <dbReference type="ARBA" id="ARBA00023274"/>
    </source>
</evidence>
<organism evidence="6">
    <name type="scientific">Candidatus Heimdallarchaeum aukensis</name>
    <dbReference type="NCBI Taxonomy" id="2876573"/>
    <lineage>
        <taxon>Archaea</taxon>
        <taxon>Promethearchaeati</taxon>
        <taxon>Candidatus Heimdallarchaeota</taxon>
        <taxon>Candidatus Heimdallarchaeia (ex Rinke et al. 2021) (nom. nud.)</taxon>
        <taxon>Candidatus Heimdallarchaeales</taxon>
        <taxon>Candidatus Heimdallarchaeaceae</taxon>
        <taxon>Candidatus Heimdallarchaeum</taxon>
    </lineage>
</organism>
<dbReference type="CDD" id="cd11382">
    <property type="entry name" value="Ribosomal_S8e"/>
    <property type="match status" value="1"/>
</dbReference>
<dbReference type="Pfam" id="PF01201">
    <property type="entry name" value="Ribosomal_S8e"/>
    <property type="match status" value="1"/>
</dbReference>
<dbReference type="NCBIfam" id="TIGR00307">
    <property type="entry name" value="eS8"/>
    <property type="match status" value="1"/>
</dbReference>
<dbReference type="Proteomes" id="UP001201020">
    <property type="component" value="Chromosome"/>
</dbReference>
<evidence type="ECO:0000256" key="1">
    <source>
        <dbReference type="ARBA" id="ARBA00005257"/>
    </source>
</evidence>
<dbReference type="HAMAP" id="MF_00029">
    <property type="entry name" value="Ribosomal_eS8"/>
    <property type="match status" value="1"/>
</dbReference>
<accession>A0A9Y1BND2</accession>
<dbReference type="AlphaFoldDB" id="A0A9Y1BND2"/>
<dbReference type="GO" id="GO:0006412">
    <property type="term" value="P:translation"/>
    <property type="evidence" value="ECO:0007669"/>
    <property type="project" value="UniProtKB-UniRule"/>
</dbReference>
<evidence type="ECO:0000256" key="2">
    <source>
        <dbReference type="ARBA" id="ARBA00022980"/>
    </source>
</evidence>
<comment type="subunit">
    <text evidence="5">Part of the 30S ribosomal subunit.</text>
</comment>
<dbReference type="GO" id="GO:0003735">
    <property type="term" value="F:structural constituent of ribosome"/>
    <property type="evidence" value="ECO:0007669"/>
    <property type="project" value="InterPro"/>
</dbReference>
<dbReference type="EMBL" id="CP084166">
    <property type="protein sequence ID" value="UJG41915.1"/>
    <property type="molecule type" value="Genomic_DNA"/>
</dbReference>
<proteinExistence type="inferred from homology"/>
<dbReference type="InterPro" id="IPR020919">
    <property type="entry name" value="Ribosomal_protein_eS8_arc"/>
</dbReference>
<evidence type="ECO:0000313" key="6">
    <source>
        <dbReference type="EMBL" id="UJG41915.1"/>
    </source>
</evidence>
<dbReference type="Gene3D" id="3.10.290.70">
    <property type="match status" value="1"/>
</dbReference>
<gene>
    <name evidence="5" type="primary">rps8e</name>
    <name evidence="6" type="ORF">K9W45_05475</name>
</gene>
<sequence length="131" mass="15165">MPYQWLKRSRRKLSGGLIKKAASKKKRDMGRYPAETQIGERKLKIIRTRGGNIKQRLLRDNYANIFDPEEKISRKVKITNVLENKANREYARRRIITKGCIIETEIGNARVTSRPGQDGQINAVLIEKKTD</sequence>
<evidence type="ECO:0000256" key="4">
    <source>
        <dbReference type="ARBA" id="ARBA00035277"/>
    </source>
</evidence>
<dbReference type="InterPro" id="IPR022309">
    <property type="entry name" value="Ribosomal_Se8/biogenesis_NSA2"/>
</dbReference>
<name>A0A9Y1BND2_9ARCH</name>
<dbReference type="InterPro" id="IPR001047">
    <property type="entry name" value="Ribosomal_eS8"/>
</dbReference>
<reference evidence="6" key="1">
    <citation type="journal article" date="2022" name="Nat. Microbiol.">
        <title>Unique mobile elements and scalable gene flow at the prokaryote-eukaryote boundary revealed by circularized Asgard archaea genomes.</title>
        <authorList>
            <person name="Wu F."/>
            <person name="Speth D.R."/>
            <person name="Philosof A."/>
            <person name="Cremiere A."/>
            <person name="Narayanan A."/>
            <person name="Barco R.A."/>
            <person name="Connon S.A."/>
            <person name="Amend J.P."/>
            <person name="Antoshechkin I.A."/>
            <person name="Orphan V.J."/>
        </authorList>
    </citation>
    <scope>NUCLEOTIDE SEQUENCE</scope>
    <source>
        <strain evidence="6">PM71</strain>
    </source>
</reference>
<comment type="similarity">
    <text evidence="1 5">Belongs to the eukaryotic ribosomal protein eS8 family.</text>
</comment>
<protein>
    <recommendedName>
        <fullName evidence="4 5">Small ribosomal subunit protein eS8</fullName>
    </recommendedName>
</protein>
<dbReference type="GO" id="GO:1990904">
    <property type="term" value="C:ribonucleoprotein complex"/>
    <property type="evidence" value="ECO:0007669"/>
    <property type="project" value="UniProtKB-KW"/>
</dbReference>
<evidence type="ECO:0000256" key="5">
    <source>
        <dbReference type="HAMAP-Rule" id="MF_00029"/>
    </source>
</evidence>
<keyword evidence="2 5" id="KW-0689">Ribosomal protein</keyword>
<dbReference type="GO" id="GO:0005840">
    <property type="term" value="C:ribosome"/>
    <property type="evidence" value="ECO:0007669"/>
    <property type="project" value="UniProtKB-KW"/>
</dbReference>
<dbReference type="PANTHER" id="PTHR10394">
    <property type="entry name" value="40S RIBOSOMAL PROTEIN S8"/>
    <property type="match status" value="1"/>
</dbReference>
<keyword evidence="3 5" id="KW-0687">Ribonucleoprotein</keyword>